<comment type="caution">
    <text evidence="5">The sequence shown here is derived from an EMBL/GenBank/DDBJ whole genome shotgun (WGS) entry which is preliminary data.</text>
</comment>
<accession>A0A317CMY8</accession>
<dbReference type="GO" id="GO:0005737">
    <property type="term" value="C:cytoplasm"/>
    <property type="evidence" value="ECO:0007669"/>
    <property type="project" value="TreeGrafter"/>
</dbReference>
<comment type="cofactor">
    <cofactor evidence="1 4">
        <name>pyridoxal 5'-phosphate</name>
        <dbReference type="ChEBI" id="CHEBI:597326"/>
    </cofactor>
</comment>
<name>A0A317CMY8_9GAMM</name>
<evidence type="ECO:0000256" key="3">
    <source>
        <dbReference type="PIRSR" id="PIRSR001434-2"/>
    </source>
</evidence>
<keyword evidence="2 3" id="KW-0663">Pyridoxal phosphate</keyword>
<dbReference type="AlphaFoldDB" id="A0A317CMY8"/>
<dbReference type="EMBL" id="QGKM01000023">
    <property type="protein sequence ID" value="PWQ97672.1"/>
    <property type="molecule type" value="Genomic_DNA"/>
</dbReference>
<dbReference type="PANTHER" id="PTHR11808:SF80">
    <property type="entry name" value="CYSTATHIONINE GAMMA-LYASE"/>
    <property type="match status" value="1"/>
</dbReference>
<evidence type="ECO:0000256" key="2">
    <source>
        <dbReference type="ARBA" id="ARBA00022898"/>
    </source>
</evidence>
<dbReference type="PIRSF" id="PIRSF001434">
    <property type="entry name" value="CGS"/>
    <property type="match status" value="1"/>
</dbReference>
<dbReference type="GO" id="GO:0019346">
    <property type="term" value="P:transsulfuration"/>
    <property type="evidence" value="ECO:0007669"/>
    <property type="project" value="InterPro"/>
</dbReference>
<evidence type="ECO:0000313" key="5">
    <source>
        <dbReference type="EMBL" id="PWQ97672.1"/>
    </source>
</evidence>
<dbReference type="CDD" id="cd00614">
    <property type="entry name" value="CGS_like"/>
    <property type="match status" value="1"/>
</dbReference>
<dbReference type="InterPro" id="IPR015424">
    <property type="entry name" value="PyrdxlP-dep_Trfase"/>
</dbReference>
<dbReference type="InterPro" id="IPR015422">
    <property type="entry name" value="PyrdxlP-dep_Trfase_small"/>
</dbReference>
<dbReference type="FunFam" id="3.40.640.10:FF:000046">
    <property type="entry name" value="Cystathionine gamma-lyase"/>
    <property type="match status" value="1"/>
</dbReference>
<dbReference type="PANTHER" id="PTHR11808">
    <property type="entry name" value="TRANS-SULFURATION ENZYME FAMILY MEMBER"/>
    <property type="match status" value="1"/>
</dbReference>
<dbReference type="Proteomes" id="UP000245539">
    <property type="component" value="Unassembled WGS sequence"/>
</dbReference>
<dbReference type="Gene3D" id="3.90.1150.10">
    <property type="entry name" value="Aspartate Aminotransferase, domain 1"/>
    <property type="match status" value="1"/>
</dbReference>
<dbReference type="Pfam" id="PF01053">
    <property type="entry name" value="Cys_Met_Meta_PP"/>
    <property type="match status" value="1"/>
</dbReference>
<evidence type="ECO:0000313" key="6">
    <source>
        <dbReference type="Proteomes" id="UP000245539"/>
    </source>
</evidence>
<gene>
    <name evidence="5" type="ORF">DKW60_09845</name>
</gene>
<dbReference type="GO" id="GO:0009086">
    <property type="term" value="P:methionine biosynthetic process"/>
    <property type="evidence" value="ECO:0007669"/>
    <property type="project" value="UniProtKB-ARBA"/>
</dbReference>
<dbReference type="OrthoDB" id="9805807at2"/>
<dbReference type="Gene3D" id="3.40.640.10">
    <property type="entry name" value="Type I PLP-dependent aspartate aminotransferase-like (Major domain)"/>
    <property type="match status" value="1"/>
</dbReference>
<comment type="similarity">
    <text evidence="4">Belongs to the trans-sulfuration enzymes family.</text>
</comment>
<organism evidence="5 6">
    <name type="scientific">Leucothrix pacifica</name>
    <dbReference type="NCBI Taxonomy" id="1247513"/>
    <lineage>
        <taxon>Bacteria</taxon>
        <taxon>Pseudomonadati</taxon>
        <taxon>Pseudomonadota</taxon>
        <taxon>Gammaproteobacteria</taxon>
        <taxon>Thiotrichales</taxon>
        <taxon>Thiotrichaceae</taxon>
        <taxon>Leucothrix</taxon>
    </lineage>
</organism>
<sequence length="404" mass="43712">MTDKTILDSSTPNAPVGQSTLSIWGGEQEHELYERSTQVPVVHSVSFAYKDIDTWHAVALEKEPGHIYSRNTNPTVRAFEDKVKELEGAEAATSFSSGMAAISNIFGTFLRPGDRVVSIKDSYGGTNKIFTSFLPPLNIDVTLCDTVAYDEIEAEIAKGCTMLYLETPTNPTVKIIDIKRLAAAAKNVGALVVVDNTFATPINQNPLLLGADLVLHSASKYLGGHADALGGVACGNKDLIKMVYHYREINGATLAPMDAYSFIRGMKTLSLRVKQQNQSALTIARWLEQHPAVEQVNYPGLESHPHHDIAKSQMRGYGGMLSFSVKGGLDAIKTFLPKLKYAHMAANLGCVETVVGPPVTTSHVECTAEERAAAGIPEGLVRYSTGIEDVEDLLADLEQALSHL</sequence>
<evidence type="ECO:0000256" key="1">
    <source>
        <dbReference type="ARBA" id="ARBA00001933"/>
    </source>
</evidence>
<proteinExistence type="inferred from homology"/>
<protein>
    <submittedName>
        <fullName evidence="5">Cystathionine gamma-synthase family protein</fullName>
    </submittedName>
</protein>
<dbReference type="InterPro" id="IPR000277">
    <property type="entry name" value="Cys/Met-Metab_PyrdxlP-dep_enz"/>
</dbReference>
<dbReference type="InterPro" id="IPR015421">
    <property type="entry name" value="PyrdxlP-dep_Trfase_major"/>
</dbReference>
<dbReference type="GO" id="GO:0016846">
    <property type="term" value="F:carbon-sulfur lyase activity"/>
    <property type="evidence" value="ECO:0007669"/>
    <property type="project" value="TreeGrafter"/>
</dbReference>
<feature type="modified residue" description="N6-(pyridoxal phosphate)lysine" evidence="3">
    <location>
        <position position="220"/>
    </location>
</feature>
<dbReference type="RefSeq" id="WP_109837487.1">
    <property type="nucleotide sequence ID" value="NZ_QGKM01000023.1"/>
</dbReference>
<reference evidence="5 6" key="1">
    <citation type="submission" date="2018-05" db="EMBL/GenBank/DDBJ databases">
        <title>Leucothrix arctica sp. nov., isolated from Arctic seawater.</title>
        <authorList>
            <person name="Choi A."/>
            <person name="Baek K."/>
        </authorList>
    </citation>
    <scope>NUCLEOTIDE SEQUENCE [LARGE SCALE GENOMIC DNA]</scope>
    <source>
        <strain evidence="5 6">JCM 18388</strain>
    </source>
</reference>
<dbReference type="NCBIfam" id="NF006097">
    <property type="entry name" value="PRK08249.1"/>
    <property type="match status" value="1"/>
</dbReference>
<dbReference type="GO" id="GO:0030170">
    <property type="term" value="F:pyridoxal phosphate binding"/>
    <property type="evidence" value="ECO:0007669"/>
    <property type="project" value="InterPro"/>
</dbReference>
<keyword evidence="6" id="KW-1185">Reference proteome</keyword>
<evidence type="ECO:0000256" key="4">
    <source>
        <dbReference type="RuleBase" id="RU362118"/>
    </source>
</evidence>
<dbReference type="SUPFAM" id="SSF53383">
    <property type="entry name" value="PLP-dependent transferases"/>
    <property type="match status" value="1"/>
</dbReference>
<dbReference type="FunFam" id="3.90.1150.10:FF:000033">
    <property type="entry name" value="Cystathionine gamma-synthase"/>
    <property type="match status" value="1"/>
</dbReference>